<dbReference type="OrthoDB" id="9986793at2759"/>
<name>A0A026X0H9_OOCBI</name>
<dbReference type="PANTHER" id="PTHR47326">
    <property type="entry name" value="TRANSPOSABLE ELEMENT TC3 TRANSPOSASE-LIKE PROTEIN"/>
    <property type="match status" value="1"/>
</dbReference>
<gene>
    <name evidence="1" type="ORF">X777_10288</name>
</gene>
<dbReference type="OMA" id="NSQRNDP"/>
<protein>
    <recommendedName>
        <fullName evidence="3">Transposable element Tc3 transposase</fullName>
    </recommendedName>
</protein>
<evidence type="ECO:0000313" key="2">
    <source>
        <dbReference type="Proteomes" id="UP000053097"/>
    </source>
</evidence>
<dbReference type="InterPro" id="IPR036397">
    <property type="entry name" value="RNaseH_sf"/>
</dbReference>
<reference evidence="1 2" key="1">
    <citation type="journal article" date="2014" name="Curr. Biol.">
        <title>The genome of the clonal raider ant Cerapachys biroi.</title>
        <authorList>
            <person name="Oxley P.R."/>
            <person name="Ji L."/>
            <person name="Fetter-Pruneda I."/>
            <person name="McKenzie S.K."/>
            <person name="Li C."/>
            <person name="Hu H."/>
            <person name="Zhang G."/>
            <person name="Kronauer D.J."/>
        </authorList>
    </citation>
    <scope>NUCLEOTIDE SEQUENCE [LARGE SCALE GENOMIC DNA]</scope>
</reference>
<dbReference type="PANTHER" id="PTHR47326:SF1">
    <property type="entry name" value="HTH PSQ-TYPE DOMAIN-CONTAINING PROTEIN"/>
    <property type="match status" value="1"/>
</dbReference>
<dbReference type="GO" id="GO:0003676">
    <property type="term" value="F:nucleic acid binding"/>
    <property type="evidence" value="ECO:0007669"/>
    <property type="project" value="InterPro"/>
</dbReference>
<evidence type="ECO:0000313" key="1">
    <source>
        <dbReference type="EMBL" id="EZA61805.1"/>
    </source>
</evidence>
<dbReference type="Proteomes" id="UP000053097">
    <property type="component" value="Unassembled WGS sequence"/>
</dbReference>
<dbReference type="EMBL" id="KK107045">
    <property type="protein sequence ID" value="EZA61805.1"/>
    <property type="molecule type" value="Genomic_DNA"/>
</dbReference>
<organism evidence="1 2">
    <name type="scientific">Ooceraea biroi</name>
    <name type="common">Clonal raider ant</name>
    <name type="synonym">Cerapachys biroi</name>
    <dbReference type="NCBI Taxonomy" id="2015173"/>
    <lineage>
        <taxon>Eukaryota</taxon>
        <taxon>Metazoa</taxon>
        <taxon>Ecdysozoa</taxon>
        <taxon>Arthropoda</taxon>
        <taxon>Hexapoda</taxon>
        <taxon>Insecta</taxon>
        <taxon>Pterygota</taxon>
        <taxon>Neoptera</taxon>
        <taxon>Endopterygota</taxon>
        <taxon>Hymenoptera</taxon>
        <taxon>Apocrita</taxon>
        <taxon>Aculeata</taxon>
        <taxon>Formicoidea</taxon>
        <taxon>Formicidae</taxon>
        <taxon>Dorylinae</taxon>
        <taxon>Ooceraea</taxon>
    </lineage>
</organism>
<proteinExistence type="predicted"/>
<keyword evidence="2" id="KW-1185">Reference proteome</keyword>
<sequence length="112" mass="13151">MWYQHGGCPAHNARVARTVLHEMFPERWIGRGGYISWPARSPDLNPLDFFLWGMLKNTVYNDVPTTQENMRERILNACASINSEMIERVRVSFVHRIRICIEVGDHFEHLLK</sequence>
<evidence type="ECO:0008006" key="3">
    <source>
        <dbReference type="Google" id="ProtNLM"/>
    </source>
</evidence>
<dbReference type="AlphaFoldDB" id="A0A026X0H9"/>
<accession>A0A026X0H9</accession>
<dbReference type="Gene3D" id="3.30.420.10">
    <property type="entry name" value="Ribonuclease H-like superfamily/Ribonuclease H"/>
    <property type="match status" value="1"/>
</dbReference>